<evidence type="ECO:0000313" key="2">
    <source>
        <dbReference type="EMBL" id="BBZ20625.1"/>
    </source>
</evidence>
<accession>A0A7I7WV13</accession>
<dbReference type="EMBL" id="AP022608">
    <property type="protein sequence ID" value="BBZ20625.1"/>
    <property type="molecule type" value="Genomic_DNA"/>
</dbReference>
<organism evidence="2 3">
    <name type="scientific">Mycolicibacterium gadium</name>
    <name type="common">Mycobacterium gadium</name>
    <dbReference type="NCBI Taxonomy" id="1794"/>
    <lineage>
        <taxon>Bacteria</taxon>
        <taxon>Bacillati</taxon>
        <taxon>Actinomycetota</taxon>
        <taxon>Actinomycetes</taxon>
        <taxon>Mycobacteriales</taxon>
        <taxon>Mycobacteriaceae</taxon>
        <taxon>Mycolicibacterium</taxon>
    </lineage>
</organism>
<name>A0A7I7WV13_MYCGU</name>
<dbReference type="Proteomes" id="UP000466187">
    <property type="component" value="Chromosome"/>
</dbReference>
<sequence length="121" mass="13465">MSSTKECASSAKELYGRWLDELWAGKPVANDLVSEDFVGHWPDHEVHGPDELNAIVDKTRSMLTDLQFVIDVEPFVERDMLAARWIGTGATPDGPKRFTGNDILRIADGRVVEYWTGTSTG</sequence>
<dbReference type="SUPFAM" id="SSF54427">
    <property type="entry name" value="NTF2-like"/>
    <property type="match status" value="1"/>
</dbReference>
<dbReference type="InterPro" id="IPR032710">
    <property type="entry name" value="NTF2-like_dom_sf"/>
</dbReference>
<proteinExistence type="predicted"/>
<gene>
    <name evidence="2" type="ORF">MGAD_49600</name>
</gene>
<evidence type="ECO:0000313" key="3">
    <source>
        <dbReference type="Proteomes" id="UP000466187"/>
    </source>
</evidence>
<dbReference type="KEGG" id="mgad:MGAD_49600"/>
<dbReference type="AlphaFoldDB" id="A0A7I7WV13"/>
<protein>
    <recommendedName>
        <fullName evidence="1">SnoaL-like domain-containing protein</fullName>
    </recommendedName>
</protein>
<dbReference type="Pfam" id="PF12680">
    <property type="entry name" value="SnoaL_2"/>
    <property type="match status" value="1"/>
</dbReference>
<feature type="domain" description="SnoaL-like" evidence="1">
    <location>
        <begin position="18"/>
        <end position="114"/>
    </location>
</feature>
<dbReference type="RefSeq" id="WP_163689382.1">
    <property type="nucleotide sequence ID" value="NZ_AP022608.1"/>
</dbReference>
<dbReference type="Gene3D" id="3.10.450.50">
    <property type="match status" value="1"/>
</dbReference>
<dbReference type="InterPro" id="IPR037401">
    <property type="entry name" value="SnoaL-like"/>
</dbReference>
<evidence type="ECO:0000259" key="1">
    <source>
        <dbReference type="Pfam" id="PF12680"/>
    </source>
</evidence>
<reference evidence="2 3" key="1">
    <citation type="journal article" date="2019" name="Emerg. Microbes Infect.">
        <title>Comprehensive subspecies identification of 175 nontuberculous mycobacteria species based on 7547 genomic profiles.</title>
        <authorList>
            <person name="Matsumoto Y."/>
            <person name="Kinjo T."/>
            <person name="Motooka D."/>
            <person name="Nabeya D."/>
            <person name="Jung N."/>
            <person name="Uechi K."/>
            <person name="Horii T."/>
            <person name="Iida T."/>
            <person name="Fujita J."/>
            <person name="Nakamura S."/>
        </authorList>
    </citation>
    <scope>NUCLEOTIDE SEQUENCE [LARGE SCALE GENOMIC DNA]</scope>
    <source>
        <strain evidence="2 3">JCM 12688</strain>
    </source>
</reference>